<dbReference type="SUPFAM" id="SSF54292">
    <property type="entry name" value="2Fe-2S ferredoxin-like"/>
    <property type="match status" value="1"/>
</dbReference>
<evidence type="ECO:0000256" key="9">
    <source>
        <dbReference type="ARBA" id="ARBA00023004"/>
    </source>
</evidence>
<dbReference type="InterPro" id="IPR017900">
    <property type="entry name" value="4Fe4S_Fe_S_CS"/>
</dbReference>
<evidence type="ECO:0000256" key="12">
    <source>
        <dbReference type="ARBA" id="ARBA00023136"/>
    </source>
</evidence>
<evidence type="ECO:0000259" key="14">
    <source>
        <dbReference type="PROSITE" id="PS51085"/>
    </source>
</evidence>
<dbReference type="STRING" id="48256.CLHUN_35500"/>
<dbReference type="Gene3D" id="3.10.20.740">
    <property type="match status" value="1"/>
</dbReference>
<dbReference type="AlphaFoldDB" id="A0A1V4SFR8"/>
<evidence type="ECO:0000259" key="16">
    <source>
        <dbReference type="PROSITE" id="PS51839"/>
    </source>
</evidence>
<dbReference type="Pfam" id="PF02906">
    <property type="entry name" value="Fe_hyd_lg_C"/>
    <property type="match status" value="1"/>
</dbReference>
<dbReference type="Gene3D" id="4.10.260.20">
    <property type="entry name" value="Iron hydrogenase, small subunit"/>
    <property type="match status" value="1"/>
</dbReference>
<dbReference type="InterPro" id="IPR050340">
    <property type="entry name" value="Cytosolic_Fe-S_CAF"/>
</dbReference>
<dbReference type="CDD" id="cd00207">
    <property type="entry name" value="fer2"/>
    <property type="match status" value="1"/>
</dbReference>
<dbReference type="InterPro" id="IPR017896">
    <property type="entry name" value="4Fe4S_Fe-S-bd"/>
</dbReference>
<evidence type="ECO:0000259" key="15">
    <source>
        <dbReference type="PROSITE" id="PS51379"/>
    </source>
</evidence>
<comment type="cofactor">
    <cofactor evidence="1">
        <name>[4Fe-4S] cluster</name>
        <dbReference type="ChEBI" id="CHEBI:49883"/>
    </cofactor>
</comment>
<dbReference type="InterPro" id="IPR001041">
    <property type="entry name" value="2Fe-2S_ferredoxin-type"/>
</dbReference>
<dbReference type="SUPFAM" id="SSF54862">
    <property type="entry name" value="4Fe-4S ferredoxins"/>
    <property type="match status" value="1"/>
</dbReference>
<dbReference type="SMART" id="SM00902">
    <property type="entry name" value="Fe_hyd_SSU"/>
    <property type="match status" value="1"/>
</dbReference>
<dbReference type="Pfam" id="PF02256">
    <property type="entry name" value="Fe_hyd_SSU"/>
    <property type="match status" value="1"/>
</dbReference>
<keyword evidence="18" id="KW-1185">Reference proteome</keyword>
<dbReference type="GO" id="GO:0005506">
    <property type="term" value="F:iron ion binding"/>
    <property type="evidence" value="ECO:0007669"/>
    <property type="project" value="InterPro"/>
</dbReference>
<keyword evidence="11" id="KW-0520">NAD</keyword>
<dbReference type="GO" id="GO:0050583">
    <property type="term" value="F:hydrogen dehydrogenase (NADP+) activity"/>
    <property type="evidence" value="ECO:0007669"/>
    <property type="project" value="UniProtKB-EC"/>
</dbReference>
<dbReference type="Pfam" id="PF13510">
    <property type="entry name" value="Fer2_4"/>
    <property type="match status" value="1"/>
</dbReference>
<evidence type="ECO:0000256" key="7">
    <source>
        <dbReference type="ARBA" id="ARBA00022737"/>
    </source>
</evidence>
<dbReference type="InterPro" id="IPR009016">
    <property type="entry name" value="Fe_hydrogenase"/>
</dbReference>
<evidence type="ECO:0000313" key="18">
    <source>
        <dbReference type="Proteomes" id="UP000191554"/>
    </source>
</evidence>
<feature type="domain" description="4Fe-4S ferredoxin-type" evidence="15">
    <location>
        <begin position="183"/>
        <end position="211"/>
    </location>
</feature>
<keyword evidence="17" id="KW-0560">Oxidoreductase</keyword>
<dbReference type="InterPro" id="IPR036010">
    <property type="entry name" value="2Fe-2S_ferredoxin-like_sf"/>
</dbReference>
<dbReference type="InterPro" id="IPR004108">
    <property type="entry name" value="Fe_hydrogenase_lsu_C"/>
</dbReference>
<evidence type="ECO:0000256" key="3">
    <source>
        <dbReference type="ARBA" id="ARBA00005404"/>
    </source>
</evidence>
<feature type="domain" description="2Fe-2S ferredoxin-type" evidence="14">
    <location>
        <begin position="2"/>
        <end position="80"/>
    </location>
</feature>
<evidence type="ECO:0000313" key="17">
    <source>
        <dbReference type="EMBL" id="OPX42583.1"/>
    </source>
</evidence>
<dbReference type="GO" id="GO:0051539">
    <property type="term" value="F:4 iron, 4 sulfur cluster binding"/>
    <property type="evidence" value="ECO:0007669"/>
    <property type="project" value="UniProtKB-KW"/>
</dbReference>
<dbReference type="RefSeq" id="WP_080065970.1">
    <property type="nucleotide sequence ID" value="NZ_MZGX01000027.1"/>
</dbReference>
<dbReference type="Gene3D" id="3.30.70.20">
    <property type="match status" value="1"/>
</dbReference>
<dbReference type="GO" id="GO:0008901">
    <property type="term" value="F:ferredoxin hydrogenase activity"/>
    <property type="evidence" value="ECO:0007669"/>
    <property type="project" value="InterPro"/>
</dbReference>
<evidence type="ECO:0000256" key="11">
    <source>
        <dbReference type="ARBA" id="ARBA00023027"/>
    </source>
</evidence>
<dbReference type="InterPro" id="IPR036991">
    <property type="entry name" value="Fe_hydrogenase_ssu_sf"/>
</dbReference>
<dbReference type="InterPro" id="IPR013352">
    <property type="entry name" value="Fe_hydrogenase_subset"/>
</dbReference>
<sequence length="585" mass="64111">MSTVNITIDGKKLQVEKDMTILEAARRANIKIPTLCFLKDINEIGACRMCVVEIKGARALQAACVYPVAEGLEIYTQSPNVREARRVTLELILSNHDKKCLTCVRNRNCELQTLSEELNISQLRFEGQSTNLPLDNFSPSIVRDPNKCILCRRCVSVCKDVQTVSVISATERGFKSAISCAFDKSLADVPCTMCGQCISVCPVGALREKDDTDRVWEALANPDLHVVVQTAPAVRVALGEEFGLPIGSRVTGKMVSALSRLGFAKVFDTDTAADLTIMEEGTELLNRLKNGGRLPVITSCSPGWIKFCEHNYPEFLDNLSSCKSPHEMFGAVLKSYYAEKTGIEPSKLFVVSIMPCTAKKFEAQRPELSASGFADVDVVLTTRELAKMIKEAGIDFNNLEDGRFDDPMGEATGAAVIFGATGGVMEAALRTVAEIVSGKSFDNVKYEAVRGIEGIKEATVEIGDMRLKAAVAHGLGNARKLLDSIKAGEAKYDFVEIMACPGGCVNGGGQPIQPSSVRSWTDLRSERAKAIYEEDESLTFRKSHDNPIVKEMYEKYFGEPGSHKAHKVLHTHYAPRENYPVKEDI</sequence>
<dbReference type="Pfam" id="PF22117">
    <property type="entry name" value="Fer4_Nqo3"/>
    <property type="match status" value="1"/>
</dbReference>
<keyword evidence="5" id="KW-0001">2Fe-2S</keyword>
<evidence type="ECO:0000256" key="8">
    <source>
        <dbReference type="ARBA" id="ARBA00022967"/>
    </source>
</evidence>
<evidence type="ECO:0000256" key="2">
    <source>
        <dbReference type="ARBA" id="ARBA00004370"/>
    </source>
</evidence>
<keyword evidence="6" id="KW-0479">Metal-binding</keyword>
<keyword evidence="10" id="KW-0411">Iron-sulfur</keyword>
<keyword evidence="7" id="KW-0677">Repeat</keyword>
<gene>
    <name evidence="17" type="primary">hndD_4</name>
    <name evidence="17" type="ORF">CLHUN_35500</name>
</gene>
<dbReference type="InterPro" id="IPR003149">
    <property type="entry name" value="Fe_hydrogenase_ssu"/>
</dbReference>
<dbReference type="Proteomes" id="UP000191554">
    <property type="component" value="Unassembled WGS sequence"/>
</dbReference>
<proteinExistence type="inferred from homology"/>
<comment type="cofactor">
    <cofactor evidence="13">
        <name>[2Fe-2S] cluster</name>
        <dbReference type="ChEBI" id="CHEBI:190135"/>
    </cofactor>
</comment>
<dbReference type="SMART" id="SM00929">
    <property type="entry name" value="NADH-G_4Fe-4S_3"/>
    <property type="match status" value="1"/>
</dbReference>
<evidence type="ECO:0000256" key="1">
    <source>
        <dbReference type="ARBA" id="ARBA00001966"/>
    </source>
</evidence>
<evidence type="ECO:0000256" key="4">
    <source>
        <dbReference type="ARBA" id="ARBA00022485"/>
    </source>
</evidence>
<dbReference type="EC" id="1.12.1.3" evidence="17"/>
<dbReference type="PANTHER" id="PTHR11615">
    <property type="entry name" value="NITRATE, FORMATE, IRON DEHYDROGENASE"/>
    <property type="match status" value="1"/>
</dbReference>
<dbReference type="PROSITE" id="PS00198">
    <property type="entry name" value="4FE4S_FER_1"/>
    <property type="match status" value="1"/>
</dbReference>
<reference evidence="17 18" key="1">
    <citation type="submission" date="2017-03" db="EMBL/GenBank/DDBJ databases">
        <title>Genome sequence of Clostridium hungatei DSM 14427.</title>
        <authorList>
            <person name="Poehlein A."/>
            <person name="Daniel R."/>
        </authorList>
    </citation>
    <scope>NUCLEOTIDE SEQUENCE [LARGE SCALE GENOMIC DNA]</scope>
    <source>
        <strain evidence="17 18">DSM 14427</strain>
    </source>
</reference>
<comment type="subcellular location">
    <subcellularLocation>
        <location evidence="2">Membrane</location>
    </subcellularLocation>
</comment>
<evidence type="ECO:0000256" key="5">
    <source>
        <dbReference type="ARBA" id="ARBA00022714"/>
    </source>
</evidence>
<dbReference type="NCBIfam" id="NF040763">
    <property type="entry name" value="FeFe_hydrog_A6"/>
    <property type="match status" value="1"/>
</dbReference>
<comment type="caution">
    <text evidence="17">The sequence shown here is derived from an EMBL/GenBank/DDBJ whole genome shotgun (WGS) entry which is preliminary data.</text>
</comment>
<dbReference type="InterPro" id="IPR049830">
    <property type="entry name" value="HndD"/>
</dbReference>
<dbReference type="Gene3D" id="3.40.950.10">
    <property type="entry name" value="Fe-only Hydrogenase (Larger Subunit), Chain L, domain 3"/>
    <property type="match status" value="1"/>
</dbReference>
<accession>A0A1V4SFR8</accession>
<keyword evidence="9" id="KW-0408">Iron</keyword>
<dbReference type="GO" id="GO:0016020">
    <property type="term" value="C:membrane"/>
    <property type="evidence" value="ECO:0007669"/>
    <property type="project" value="UniProtKB-SubCell"/>
</dbReference>
<dbReference type="Gene3D" id="3.40.50.1780">
    <property type="match status" value="1"/>
</dbReference>
<dbReference type="NCBIfam" id="TIGR02512">
    <property type="entry name" value="FeFe_hydrog_A"/>
    <property type="match status" value="1"/>
</dbReference>
<dbReference type="InterPro" id="IPR054351">
    <property type="entry name" value="NADH_UbQ_OxRdtase_ferredoxin"/>
</dbReference>
<evidence type="ECO:0000256" key="13">
    <source>
        <dbReference type="ARBA" id="ARBA00034078"/>
    </source>
</evidence>
<keyword evidence="4" id="KW-0004">4Fe-4S</keyword>
<feature type="domain" description="4Fe-4S ferredoxin-type" evidence="15">
    <location>
        <begin position="139"/>
        <end position="169"/>
    </location>
</feature>
<evidence type="ECO:0000256" key="6">
    <source>
        <dbReference type="ARBA" id="ARBA00022723"/>
    </source>
</evidence>
<keyword evidence="8" id="KW-1278">Translocase</keyword>
<name>A0A1V4SFR8_RUMHU</name>
<organism evidence="17 18">
    <name type="scientific">Ruminiclostridium hungatei</name>
    <name type="common">Clostridium hungatei</name>
    <dbReference type="NCBI Taxonomy" id="48256"/>
    <lineage>
        <taxon>Bacteria</taxon>
        <taxon>Bacillati</taxon>
        <taxon>Bacillota</taxon>
        <taxon>Clostridia</taxon>
        <taxon>Eubacteriales</taxon>
        <taxon>Oscillospiraceae</taxon>
        <taxon>Ruminiclostridium</taxon>
    </lineage>
</organism>
<dbReference type="SUPFAM" id="SSF53920">
    <property type="entry name" value="Fe-only hydrogenase"/>
    <property type="match status" value="1"/>
</dbReference>
<dbReference type="FunFam" id="3.10.20.740:FF:000004">
    <property type="entry name" value="NADH-quinone oxidoreductase"/>
    <property type="match status" value="1"/>
</dbReference>
<dbReference type="EMBL" id="MZGX01000027">
    <property type="protein sequence ID" value="OPX42583.1"/>
    <property type="molecule type" value="Genomic_DNA"/>
</dbReference>
<dbReference type="FunFam" id="3.30.70.20:FF:000035">
    <property type="entry name" value="Iron hydrogenase 1"/>
    <property type="match status" value="1"/>
</dbReference>
<dbReference type="PROSITE" id="PS51379">
    <property type="entry name" value="4FE4S_FER_2"/>
    <property type="match status" value="2"/>
</dbReference>
<dbReference type="Pfam" id="PF10588">
    <property type="entry name" value="NADH-G_4Fe-4S_3"/>
    <property type="match status" value="1"/>
</dbReference>
<protein>
    <submittedName>
        <fullName evidence="17">NADP-reducing hydrogenase subunit HndC</fullName>
        <ecNumber evidence="17">1.12.1.3</ecNumber>
    </submittedName>
</protein>
<dbReference type="OrthoDB" id="9805142at2"/>
<feature type="domain" description="4Fe-4S His(Cys)3-ligated-type" evidence="16">
    <location>
        <begin position="80"/>
        <end position="119"/>
    </location>
</feature>
<evidence type="ECO:0000256" key="10">
    <source>
        <dbReference type="ARBA" id="ARBA00023014"/>
    </source>
</evidence>
<dbReference type="GO" id="GO:0051537">
    <property type="term" value="F:2 iron, 2 sulfur cluster binding"/>
    <property type="evidence" value="ECO:0007669"/>
    <property type="project" value="UniProtKB-KW"/>
</dbReference>
<keyword evidence="12" id="KW-0472">Membrane</keyword>
<dbReference type="PROSITE" id="PS51085">
    <property type="entry name" value="2FE2S_FER_2"/>
    <property type="match status" value="1"/>
</dbReference>
<comment type="similarity">
    <text evidence="3">Belongs to the complex I 75 kDa subunit family.</text>
</comment>
<dbReference type="PROSITE" id="PS51839">
    <property type="entry name" value="4FE4S_HC3"/>
    <property type="match status" value="1"/>
</dbReference>
<dbReference type="InterPro" id="IPR019574">
    <property type="entry name" value="NADH_UbQ_OxRdtase_Gsu_4Fe4S-bd"/>
</dbReference>